<protein>
    <submittedName>
        <fullName evidence="1">Uncharacterized protein</fullName>
    </submittedName>
</protein>
<organism evidence="1 2">
    <name type="scientific">Candidatus Magasanikbacteria bacterium CG_4_9_14_3_um_filter_32_9</name>
    <dbReference type="NCBI Taxonomy" id="1974644"/>
    <lineage>
        <taxon>Bacteria</taxon>
        <taxon>Candidatus Magasanikiibacteriota</taxon>
    </lineage>
</organism>
<gene>
    <name evidence="1" type="ORF">CO137_00485</name>
</gene>
<sequence>MIKYTEKIIPEVFHWRNKIAAHLSAVDPYMEDNSAMLEVSLMNPISWSNPHYYASAFNWSNMEGSSNLKQWSVVEIFDRLKPRYWPEIELK</sequence>
<dbReference type="Proteomes" id="UP000230843">
    <property type="component" value="Unassembled WGS sequence"/>
</dbReference>
<proteinExistence type="predicted"/>
<evidence type="ECO:0000313" key="2">
    <source>
        <dbReference type="Proteomes" id="UP000230843"/>
    </source>
</evidence>
<comment type="caution">
    <text evidence="1">The sequence shown here is derived from an EMBL/GenBank/DDBJ whole genome shotgun (WGS) entry which is preliminary data.</text>
</comment>
<dbReference type="AlphaFoldDB" id="A0A2M7Z7Q0"/>
<evidence type="ECO:0000313" key="1">
    <source>
        <dbReference type="EMBL" id="PJA90357.1"/>
    </source>
</evidence>
<name>A0A2M7Z7Q0_9BACT</name>
<accession>A0A2M7Z7Q0</accession>
<reference evidence="2" key="1">
    <citation type="submission" date="2017-09" db="EMBL/GenBank/DDBJ databases">
        <title>Depth-based differentiation of microbial function through sediment-hosted aquifers and enrichment of novel symbionts in the deep terrestrial subsurface.</title>
        <authorList>
            <person name="Probst A.J."/>
            <person name="Ladd B."/>
            <person name="Jarett J.K."/>
            <person name="Geller-Mcgrath D.E."/>
            <person name="Sieber C.M.K."/>
            <person name="Emerson J.B."/>
            <person name="Anantharaman K."/>
            <person name="Thomas B.C."/>
            <person name="Malmstrom R."/>
            <person name="Stieglmeier M."/>
            <person name="Klingl A."/>
            <person name="Woyke T."/>
            <person name="Ryan C.M."/>
            <person name="Banfield J.F."/>
        </authorList>
    </citation>
    <scope>NUCLEOTIDE SEQUENCE [LARGE SCALE GENOMIC DNA]</scope>
</reference>
<dbReference type="EMBL" id="PFVJ01000012">
    <property type="protein sequence ID" value="PJA90357.1"/>
    <property type="molecule type" value="Genomic_DNA"/>
</dbReference>